<keyword evidence="1" id="KW-0472">Membrane</keyword>
<evidence type="ECO:0000313" key="3">
    <source>
        <dbReference type="Proteomes" id="UP000253628"/>
    </source>
</evidence>
<comment type="caution">
    <text evidence="2">The sequence shown here is derived from an EMBL/GenBank/DDBJ whole genome shotgun (WGS) entry which is preliminary data.</text>
</comment>
<gene>
    <name evidence="2" type="ORF">DFR37_105126</name>
</gene>
<dbReference type="AlphaFoldDB" id="A0A366HCC7"/>
<sequence>MPISLMAPVAEHSDAVAPKPLIADYPQLGKALNPVLANVIALTVFGRFDKSVQVVLIVFLKEGRRVIGLLLQCCAAVPLVNGILLIFME</sequence>
<organism evidence="2 3">
    <name type="scientific">Eoetvoesiella caeni</name>
    <dbReference type="NCBI Taxonomy" id="645616"/>
    <lineage>
        <taxon>Bacteria</taxon>
        <taxon>Pseudomonadati</taxon>
        <taxon>Pseudomonadota</taxon>
        <taxon>Betaproteobacteria</taxon>
        <taxon>Burkholderiales</taxon>
        <taxon>Alcaligenaceae</taxon>
        <taxon>Eoetvoesiella</taxon>
    </lineage>
</organism>
<dbReference type="EMBL" id="QNRQ01000005">
    <property type="protein sequence ID" value="RBP39333.1"/>
    <property type="molecule type" value="Genomic_DNA"/>
</dbReference>
<protein>
    <submittedName>
        <fullName evidence="2">Uncharacterized protein</fullName>
    </submittedName>
</protein>
<feature type="transmembrane region" description="Helical" evidence="1">
    <location>
        <begin position="66"/>
        <end position="88"/>
    </location>
</feature>
<evidence type="ECO:0000313" key="2">
    <source>
        <dbReference type="EMBL" id="RBP39333.1"/>
    </source>
</evidence>
<name>A0A366HCC7_9BURK</name>
<keyword evidence="1" id="KW-0812">Transmembrane</keyword>
<keyword evidence="1" id="KW-1133">Transmembrane helix</keyword>
<evidence type="ECO:0000256" key="1">
    <source>
        <dbReference type="SAM" id="Phobius"/>
    </source>
</evidence>
<dbReference type="Proteomes" id="UP000253628">
    <property type="component" value="Unassembled WGS sequence"/>
</dbReference>
<reference evidence="2 3" key="1">
    <citation type="submission" date="2018-06" db="EMBL/GenBank/DDBJ databases">
        <title>Genomic Encyclopedia of Type Strains, Phase IV (KMG-IV): sequencing the most valuable type-strain genomes for metagenomic binning, comparative biology and taxonomic classification.</title>
        <authorList>
            <person name="Goeker M."/>
        </authorList>
    </citation>
    <scope>NUCLEOTIDE SEQUENCE [LARGE SCALE GENOMIC DNA]</scope>
    <source>
        <strain evidence="2 3">DSM 25520</strain>
    </source>
</reference>
<proteinExistence type="predicted"/>
<keyword evidence="3" id="KW-1185">Reference proteome</keyword>
<dbReference type="RefSeq" id="WP_244960360.1">
    <property type="nucleotide sequence ID" value="NZ_JACCEU010000003.1"/>
</dbReference>
<accession>A0A366HCC7</accession>